<feature type="region of interest" description="Actin-binding" evidence="12">
    <location>
        <begin position="583"/>
        <end position="605"/>
    </location>
</feature>
<dbReference type="PANTHER" id="PTHR46256">
    <property type="entry name" value="AGAP011099-PA"/>
    <property type="match status" value="1"/>
</dbReference>
<comment type="subcellular location">
    <subcellularLocation>
        <location evidence="2">Cell projection</location>
    </subcellularLocation>
    <subcellularLocation>
        <location evidence="1">Cytoplasm</location>
        <location evidence="1">Cytoskeleton</location>
    </subcellularLocation>
</comment>
<dbReference type="GO" id="GO:0005524">
    <property type="term" value="F:ATP binding"/>
    <property type="evidence" value="ECO:0007669"/>
    <property type="project" value="UniProtKB-UniRule"/>
</dbReference>
<dbReference type="GO" id="GO:0004674">
    <property type="term" value="F:protein serine/threonine kinase activity"/>
    <property type="evidence" value="ECO:0007669"/>
    <property type="project" value="TreeGrafter"/>
</dbReference>
<keyword evidence="3" id="KW-0963">Cytoplasm</keyword>
<reference evidence="16" key="1">
    <citation type="submission" date="2021-10" db="EMBL/GenBank/DDBJ databases">
        <title>Tropical sea cucumber genome reveals ecological adaptation and Cuvierian tubules defense mechanism.</title>
        <authorList>
            <person name="Chen T."/>
        </authorList>
    </citation>
    <scope>NUCLEOTIDE SEQUENCE</scope>
    <source>
        <strain evidence="16">Nanhai2018</strain>
        <tissue evidence="16">Muscle</tissue>
    </source>
</reference>
<keyword evidence="5 12" id="KW-0547">Nucleotide-binding</keyword>
<keyword evidence="6 12" id="KW-0067">ATP-binding</keyword>
<name>A0A9Q1BMI6_HOLLE</name>
<dbReference type="Gene3D" id="3.30.505.10">
    <property type="entry name" value="SH2 domain"/>
    <property type="match status" value="1"/>
</dbReference>
<feature type="compositionally biased region" description="Polar residues" evidence="13">
    <location>
        <begin position="1036"/>
        <end position="1049"/>
    </location>
</feature>
<dbReference type="AlphaFoldDB" id="A0A9Q1BMI6"/>
<feature type="compositionally biased region" description="Acidic residues" evidence="13">
    <location>
        <begin position="854"/>
        <end position="874"/>
    </location>
</feature>
<dbReference type="InterPro" id="IPR001609">
    <property type="entry name" value="Myosin_head_motor_dom-like"/>
</dbReference>
<keyword evidence="7 12" id="KW-0518">Myosin</keyword>
<evidence type="ECO:0000256" key="7">
    <source>
        <dbReference type="ARBA" id="ARBA00023123"/>
    </source>
</evidence>
<dbReference type="CDD" id="cd00124">
    <property type="entry name" value="MYSc"/>
    <property type="match status" value="1"/>
</dbReference>
<feature type="binding site" evidence="12">
    <location>
        <begin position="105"/>
        <end position="112"/>
    </location>
    <ligand>
        <name>ATP</name>
        <dbReference type="ChEBI" id="CHEBI:30616"/>
    </ligand>
</feature>
<keyword evidence="17" id="KW-1185">Reference proteome</keyword>
<evidence type="ECO:0000256" key="13">
    <source>
        <dbReference type="SAM" id="MobiDB-lite"/>
    </source>
</evidence>
<feature type="domain" description="SH2" evidence="14">
    <location>
        <begin position="923"/>
        <end position="1014"/>
    </location>
</feature>
<evidence type="ECO:0000256" key="3">
    <source>
        <dbReference type="ARBA" id="ARBA00022490"/>
    </source>
</evidence>
<dbReference type="InterPro" id="IPR000980">
    <property type="entry name" value="SH2"/>
</dbReference>
<evidence type="ECO:0000256" key="9">
    <source>
        <dbReference type="ARBA" id="ARBA00023212"/>
    </source>
</evidence>
<organism evidence="16 17">
    <name type="scientific">Holothuria leucospilota</name>
    <name type="common">Black long sea cucumber</name>
    <name type="synonym">Mertensiothuria leucospilota</name>
    <dbReference type="NCBI Taxonomy" id="206669"/>
    <lineage>
        <taxon>Eukaryota</taxon>
        <taxon>Metazoa</taxon>
        <taxon>Echinodermata</taxon>
        <taxon>Eleutherozoa</taxon>
        <taxon>Echinozoa</taxon>
        <taxon>Holothuroidea</taxon>
        <taxon>Aspidochirotacea</taxon>
        <taxon>Aspidochirotida</taxon>
        <taxon>Holothuriidae</taxon>
        <taxon>Holothuria</taxon>
    </lineage>
</organism>
<keyword evidence="8 12" id="KW-0505">Motor protein</keyword>
<keyword evidence="12" id="KW-0009">Actin-binding</keyword>
<keyword evidence="10" id="KW-0966">Cell projection</keyword>
<accession>A0A9Q1BMI6</accession>
<keyword evidence="11" id="KW-0727">SH2 domain</keyword>
<dbReference type="GO" id="GO:0000146">
    <property type="term" value="F:microfilament motor activity"/>
    <property type="evidence" value="ECO:0007669"/>
    <property type="project" value="TreeGrafter"/>
</dbReference>
<evidence type="ECO:0000313" key="17">
    <source>
        <dbReference type="Proteomes" id="UP001152320"/>
    </source>
</evidence>
<dbReference type="SUPFAM" id="SSF52540">
    <property type="entry name" value="P-loop containing nucleoside triphosphate hydrolases"/>
    <property type="match status" value="1"/>
</dbReference>
<evidence type="ECO:0000313" key="16">
    <source>
        <dbReference type="EMBL" id="KAJ8029289.1"/>
    </source>
</evidence>
<dbReference type="InterPro" id="IPR036961">
    <property type="entry name" value="Kinesin_motor_dom_sf"/>
</dbReference>
<evidence type="ECO:0000256" key="12">
    <source>
        <dbReference type="PROSITE-ProRule" id="PRU00782"/>
    </source>
</evidence>
<evidence type="ECO:0000256" key="10">
    <source>
        <dbReference type="ARBA" id="ARBA00023273"/>
    </source>
</evidence>
<comment type="similarity">
    <text evidence="12">Belongs to the TRAFAC class myosin-kinesin ATPase superfamily. Myosin family.</text>
</comment>
<dbReference type="InterPro" id="IPR036860">
    <property type="entry name" value="SH2_dom_sf"/>
</dbReference>
<dbReference type="Gene3D" id="1.20.5.4820">
    <property type="match status" value="1"/>
</dbReference>
<dbReference type="Gene3D" id="1.10.10.820">
    <property type="match status" value="1"/>
</dbReference>
<feature type="domain" description="Myosin motor" evidence="15">
    <location>
        <begin position="7"/>
        <end position="700"/>
    </location>
</feature>
<dbReference type="EMBL" id="JAIZAY010000014">
    <property type="protein sequence ID" value="KAJ8029289.1"/>
    <property type="molecule type" value="Genomic_DNA"/>
</dbReference>
<protein>
    <submittedName>
        <fullName evidence="16">Myosin-IIIb</fullName>
    </submittedName>
</protein>
<dbReference type="SUPFAM" id="SSF55550">
    <property type="entry name" value="SH2 domain"/>
    <property type="match status" value="1"/>
</dbReference>
<feature type="region of interest" description="Disordered" evidence="13">
    <location>
        <begin position="780"/>
        <end position="874"/>
    </location>
</feature>
<dbReference type="Pfam" id="PF00017">
    <property type="entry name" value="SH2"/>
    <property type="match status" value="1"/>
</dbReference>
<dbReference type="Gene3D" id="1.20.58.530">
    <property type="match status" value="1"/>
</dbReference>
<dbReference type="Pfam" id="PF00063">
    <property type="entry name" value="Myosin_head"/>
    <property type="match status" value="1"/>
</dbReference>
<feature type="compositionally biased region" description="Pro residues" evidence="13">
    <location>
        <begin position="800"/>
        <end position="812"/>
    </location>
</feature>
<dbReference type="Gene3D" id="3.40.850.10">
    <property type="entry name" value="Kinesin motor domain"/>
    <property type="match status" value="1"/>
</dbReference>
<sequence length="1078" mass="122900">MTTTSPGETDDLASLPNLEEGSLLEELRTRYAKNKIYTYVGDILVAINPYQDLELYTKSISDQYKGKRRADNPPHLFAIADSSYQSLQTGNTISGKRNQCIVISGESGAGKTESTKLIIKQLIELCKGRSQLEQQILQVNPLLEAFGNAQTVMNDNSSRFGKYIQLKFHDAKVKGAKISEYLLEKSRVIFQNPKEENFHIFYYMFAGLEEEKRKELCLELPEKYRYLGNGPCRLKTDPRSMKESCEELINALNLVGFLEEEQDDMFRILAGVLTMGQIEIDTNENDEAFVRDKEILENVANILELDSTQLEKMLTFAVSRASGEFFTRNYSKEQAHNVRDALAKALYGRLFSWIVNKVNQLLAPEEDLPQKEITEIGILDIFGFENLGMNSFEQVCINLANEQLQHFFNQHIFTLEQMEYQDEGVDWTRVPFVNNQPLLDLFLAKPISVLALLDEESLFPKGSDHSYVEKMNHNFAKNHHYIKTKVSTSNKFSIDHYAGRVEYDATGFLEKNRDALPLGATQLFKTSTVDLINLIFTGTITRTGTLALQNRISKKKRSRKSLKKKGNTNQKKLTVGAQFKNSLSVLIELLNLANPHFVRCIKPNMTKEAKSFDDKFVKAQLRYTGMLETTRIRKMGYAFRPKFGDFVQRYGVLTFNPRLSANQFGCKVILEKAGLTDWMVGKTKVFLKYYHQDKLEDAMKLLGQKAIHGQRIIRGFLARRAFAKVLAKYRKEQEECKAFLLHMGRLSLQQQQKLFTIQQMDKQLPEKFLELLKNSDGELLEYDANNPPLSPPPPEEKEPPAPTSPSPAPRQSPPVLLVPEPEKESLPASAEENRTSAQVENGDEEEVAEARGEQEEEESDSGEEDDEEGEVQVEEDVFVKKKTLRTTYGRGARGEAAKKAASKRWFQETQFNSLKESLPFLSWFHGIITRRQAEKLLDDKPVGAFLIRVSESRFGYSVSLKTKERCKHFAVDQLRNKRYVVIGEERAFRSLQEMVKYYRLNPISPYGDKLKEPVGQEGDECDYDDLLEGIPAPSSAPVNSLVVQDNTDTPAPAEKPPPLPPKLKSRNRQRTNQGARRY</sequence>
<dbReference type="InterPro" id="IPR027417">
    <property type="entry name" value="P-loop_NTPase"/>
</dbReference>
<dbReference type="Gene3D" id="1.20.120.720">
    <property type="entry name" value="Myosin VI head, motor domain, U50 subdomain"/>
    <property type="match status" value="1"/>
</dbReference>
<evidence type="ECO:0000256" key="8">
    <source>
        <dbReference type="ARBA" id="ARBA00023175"/>
    </source>
</evidence>
<evidence type="ECO:0000259" key="14">
    <source>
        <dbReference type="PROSITE" id="PS50001"/>
    </source>
</evidence>
<dbReference type="PROSITE" id="PS50096">
    <property type="entry name" value="IQ"/>
    <property type="match status" value="1"/>
</dbReference>
<evidence type="ECO:0000256" key="4">
    <source>
        <dbReference type="ARBA" id="ARBA00022737"/>
    </source>
</evidence>
<dbReference type="GO" id="GO:0003779">
    <property type="term" value="F:actin binding"/>
    <property type="evidence" value="ECO:0007669"/>
    <property type="project" value="UniProtKB-KW"/>
</dbReference>
<proteinExistence type="inferred from homology"/>
<dbReference type="SMART" id="SM00242">
    <property type="entry name" value="MYSc"/>
    <property type="match status" value="1"/>
</dbReference>
<evidence type="ECO:0000256" key="2">
    <source>
        <dbReference type="ARBA" id="ARBA00004316"/>
    </source>
</evidence>
<evidence type="ECO:0000256" key="11">
    <source>
        <dbReference type="PROSITE-ProRule" id="PRU00191"/>
    </source>
</evidence>
<gene>
    <name evidence="16" type="ORF">HOLleu_28649</name>
</gene>
<evidence type="ECO:0000256" key="1">
    <source>
        <dbReference type="ARBA" id="ARBA00004245"/>
    </source>
</evidence>
<evidence type="ECO:0000259" key="15">
    <source>
        <dbReference type="PROSITE" id="PS51456"/>
    </source>
</evidence>
<dbReference type="InterPro" id="IPR052409">
    <property type="entry name" value="Myosin-III_kinase_activity"/>
</dbReference>
<dbReference type="OrthoDB" id="6108017at2759"/>
<dbReference type="GO" id="GO:0016459">
    <property type="term" value="C:myosin complex"/>
    <property type="evidence" value="ECO:0007669"/>
    <property type="project" value="UniProtKB-KW"/>
</dbReference>
<dbReference type="PROSITE" id="PS51456">
    <property type="entry name" value="MYOSIN_MOTOR"/>
    <property type="match status" value="1"/>
</dbReference>
<feature type="region of interest" description="Disordered" evidence="13">
    <location>
        <begin position="1029"/>
        <end position="1078"/>
    </location>
</feature>
<evidence type="ECO:0000256" key="5">
    <source>
        <dbReference type="ARBA" id="ARBA00022741"/>
    </source>
</evidence>
<dbReference type="SMART" id="SM00252">
    <property type="entry name" value="SH2"/>
    <property type="match status" value="1"/>
</dbReference>
<keyword evidence="9" id="KW-0206">Cytoskeleton</keyword>
<dbReference type="PRINTS" id="PR00401">
    <property type="entry name" value="SH2DOMAIN"/>
</dbReference>
<dbReference type="GO" id="GO:0030832">
    <property type="term" value="P:regulation of actin filament length"/>
    <property type="evidence" value="ECO:0007669"/>
    <property type="project" value="TreeGrafter"/>
</dbReference>
<dbReference type="GO" id="GO:0042995">
    <property type="term" value="C:cell projection"/>
    <property type="evidence" value="ECO:0007669"/>
    <property type="project" value="UniProtKB-SubCell"/>
</dbReference>
<dbReference type="Proteomes" id="UP001152320">
    <property type="component" value="Chromosome 14"/>
</dbReference>
<comment type="caution">
    <text evidence="16">The sequence shown here is derived from an EMBL/GenBank/DDBJ whole genome shotgun (WGS) entry which is preliminary data.</text>
</comment>
<dbReference type="PROSITE" id="PS50001">
    <property type="entry name" value="SH2"/>
    <property type="match status" value="1"/>
</dbReference>
<keyword evidence="4" id="KW-0677">Repeat</keyword>
<evidence type="ECO:0000256" key="6">
    <source>
        <dbReference type="ARBA" id="ARBA00022840"/>
    </source>
</evidence>
<dbReference type="PANTHER" id="PTHR46256:SF5">
    <property type="entry name" value="MYOSIN-IIIB-LIKE"/>
    <property type="match status" value="1"/>
</dbReference>
<dbReference type="PRINTS" id="PR00193">
    <property type="entry name" value="MYOSINHEAVY"/>
</dbReference>